<sequence length="90" mass="9986">MFSVVARHRGEAVGMARIVGDKVLYLLIVDVAVHPDHQGRGLGRRMIDELTRWTSANGTRSTMLVAGPDVVPFYEALGFRPDPGRLMKRP</sequence>
<dbReference type="CDD" id="cd04301">
    <property type="entry name" value="NAT_SF"/>
    <property type="match status" value="1"/>
</dbReference>
<dbReference type="EMBL" id="CP003229">
    <property type="protein sequence ID" value="AEW98345.1"/>
    <property type="molecule type" value="Genomic_DNA"/>
</dbReference>
<dbReference type="Pfam" id="PF13508">
    <property type="entry name" value="Acetyltransf_7"/>
    <property type="match status" value="1"/>
</dbReference>
<dbReference type="Proteomes" id="UP000007842">
    <property type="component" value="Plasmid pSCATT"/>
</dbReference>
<keyword evidence="5" id="KW-1185">Reference proteome</keyword>
<dbReference type="GO" id="GO:0008080">
    <property type="term" value="F:N-acetyltransferase activity"/>
    <property type="evidence" value="ECO:0007669"/>
    <property type="project" value="InterPro"/>
</dbReference>
<dbReference type="PANTHER" id="PTHR43626">
    <property type="entry name" value="ACYL-COA N-ACYLTRANSFERASE"/>
    <property type="match status" value="1"/>
</dbReference>
<dbReference type="OrthoDB" id="3190820at2"/>
<evidence type="ECO:0000256" key="1">
    <source>
        <dbReference type="ARBA" id="ARBA00022679"/>
    </source>
</evidence>
<dbReference type="AlphaFoldDB" id="F8JL74"/>
<proteinExistence type="predicted"/>
<protein>
    <submittedName>
        <fullName evidence="4">AttT</fullName>
    </submittedName>
</protein>
<dbReference type="HOGENOM" id="CLU_086503_7_2_11"/>
<dbReference type="InterPro" id="IPR045039">
    <property type="entry name" value="NSI-like"/>
</dbReference>
<dbReference type="Gene3D" id="3.40.630.30">
    <property type="match status" value="1"/>
</dbReference>
<organism evidence="4 5">
    <name type="scientific">Streptantibioticus cattleyicolor (strain ATCC 35852 / DSM 46488 / JCM 4925 / NBRC 14057 / NRRL 8057)</name>
    <name type="common">Streptomyces cattleya</name>
    <dbReference type="NCBI Taxonomy" id="1003195"/>
    <lineage>
        <taxon>Bacteria</taxon>
        <taxon>Bacillati</taxon>
        <taxon>Actinomycetota</taxon>
        <taxon>Actinomycetes</taxon>
        <taxon>Kitasatosporales</taxon>
        <taxon>Streptomycetaceae</taxon>
        <taxon>Streptantibioticus</taxon>
    </lineage>
</organism>
<geneLocation type="plasmid" evidence="4 5">
    <name>pSCATT</name>
</geneLocation>
<accession>G8XEG3</accession>
<accession>F8JL74</accession>
<dbReference type="GO" id="GO:0005737">
    <property type="term" value="C:cytoplasm"/>
    <property type="evidence" value="ECO:0007669"/>
    <property type="project" value="TreeGrafter"/>
</dbReference>
<dbReference type="PANTHER" id="PTHR43626:SF4">
    <property type="entry name" value="GCN5-RELATED N-ACETYLTRANSFERASE 2, CHLOROPLASTIC"/>
    <property type="match status" value="1"/>
</dbReference>
<dbReference type="PATRIC" id="fig|1003195.11.peg.1526"/>
<evidence type="ECO:0000313" key="4">
    <source>
        <dbReference type="EMBL" id="AEW98345.1"/>
    </source>
</evidence>
<gene>
    <name evidence="4" type="ordered locus">SCATT_p01520</name>
</gene>
<dbReference type="SUPFAM" id="SSF55729">
    <property type="entry name" value="Acyl-CoA N-acyltransferases (Nat)"/>
    <property type="match status" value="1"/>
</dbReference>
<dbReference type="KEGG" id="sct:SCAT_p1573"/>
<name>F8JL74_STREN</name>
<dbReference type="KEGG" id="scy:SCATT_p01520"/>
<evidence type="ECO:0000313" key="5">
    <source>
        <dbReference type="Proteomes" id="UP000007842"/>
    </source>
</evidence>
<evidence type="ECO:0000259" key="3">
    <source>
        <dbReference type="PROSITE" id="PS51186"/>
    </source>
</evidence>
<dbReference type="InterPro" id="IPR000182">
    <property type="entry name" value="GNAT_dom"/>
</dbReference>
<feature type="domain" description="N-acetyltransferase" evidence="3">
    <location>
        <begin position="1"/>
        <end position="90"/>
    </location>
</feature>
<evidence type="ECO:0000256" key="2">
    <source>
        <dbReference type="ARBA" id="ARBA00023315"/>
    </source>
</evidence>
<keyword evidence="2" id="KW-0012">Acyltransferase</keyword>
<dbReference type="PROSITE" id="PS51186">
    <property type="entry name" value="GNAT"/>
    <property type="match status" value="1"/>
</dbReference>
<dbReference type="InterPro" id="IPR016181">
    <property type="entry name" value="Acyl_CoA_acyltransferase"/>
</dbReference>
<keyword evidence="4" id="KW-0614">Plasmid</keyword>
<reference evidence="5" key="1">
    <citation type="submission" date="2011-12" db="EMBL/GenBank/DDBJ databases">
        <title>Complete genome sequence of Streptomyces cattleya strain DSM 46488.</title>
        <authorList>
            <person name="Ou H.-Y."/>
            <person name="Li P."/>
            <person name="Zhao C."/>
            <person name="O'Hagan D."/>
            <person name="Deng Z."/>
        </authorList>
    </citation>
    <scope>NUCLEOTIDE SEQUENCE [LARGE SCALE GENOMIC DNA]</scope>
    <source>
        <strain evidence="5">ATCC 35852 / DSM 46488 / JCM 4925 / NBRC 14057 / NRRL 8057</strain>
        <plasmid evidence="5">Plasmid pSCATT</plasmid>
    </source>
</reference>
<keyword evidence="1" id="KW-0808">Transferase</keyword>